<evidence type="ECO:0000313" key="1">
    <source>
        <dbReference type="EMBL" id="KAI0087247.1"/>
    </source>
</evidence>
<evidence type="ECO:0000313" key="2">
    <source>
        <dbReference type="Proteomes" id="UP001055072"/>
    </source>
</evidence>
<reference evidence="1" key="1">
    <citation type="journal article" date="2021" name="Environ. Microbiol.">
        <title>Gene family expansions and transcriptome signatures uncover fungal adaptations to wood decay.</title>
        <authorList>
            <person name="Hage H."/>
            <person name="Miyauchi S."/>
            <person name="Viragh M."/>
            <person name="Drula E."/>
            <person name="Min B."/>
            <person name="Chaduli D."/>
            <person name="Navarro D."/>
            <person name="Favel A."/>
            <person name="Norest M."/>
            <person name="Lesage-Meessen L."/>
            <person name="Balint B."/>
            <person name="Merenyi Z."/>
            <person name="de Eugenio L."/>
            <person name="Morin E."/>
            <person name="Martinez A.T."/>
            <person name="Baldrian P."/>
            <person name="Stursova M."/>
            <person name="Martinez M.J."/>
            <person name="Novotny C."/>
            <person name="Magnuson J.K."/>
            <person name="Spatafora J.W."/>
            <person name="Maurice S."/>
            <person name="Pangilinan J."/>
            <person name="Andreopoulos W."/>
            <person name="LaButti K."/>
            <person name="Hundley H."/>
            <person name="Na H."/>
            <person name="Kuo A."/>
            <person name="Barry K."/>
            <person name="Lipzen A."/>
            <person name="Henrissat B."/>
            <person name="Riley R."/>
            <person name="Ahrendt S."/>
            <person name="Nagy L.G."/>
            <person name="Grigoriev I.V."/>
            <person name="Martin F."/>
            <person name="Rosso M.N."/>
        </authorList>
    </citation>
    <scope>NUCLEOTIDE SEQUENCE</scope>
    <source>
        <strain evidence="1">CBS 384.51</strain>
    </source>
</reference>
<comment type="caution">
    <text evidence="1">The sequence shown here is derived from an EMBL/GenBank/DDBJ whole genome shotgun (WGS) entry which is preliminary data.</text>
</comment>
<protein>
    <submittedName>
        <fullName evidence="1">Uncharacterized protein</fullName>
    </submittedName>
</protein>
<organism evidence="1 2">
    <name type="scientific">Irpex rosettiformis</name>
    <dbReference type="NCBI Taxonomy" id="378272"/>
    <lineage>
        <taxon>Eukaryota</taxon>
        <taxon>Fungi</taxon>
        <taxon>Dikarya</taxon>
        <taxon>Basidiomycota</taxon>
        <taxon>Agaricomycotina</taxon>
        <taxon>Agaricomycetes</taxon>
        <taxon>Polyporales</taxon>
        <taxon>Irpicaceae</taxon>
        <taxon>Irpex</taxon>
    </lineage>
</organism>
<dbReference type="EMBL" id="MU274919">
    <property type="protein sequence ID" value="KAI0087247.1"/>
    <property type="molecule type" value="Genomic_DNA"/>
</dbReference>
<keyword evidence="2" id="KW-1185">Reference proteome</keyword>
<proteinExistence type="predicted"/>
<gene>
    <name evidence="1" type="ORF">BDY19DRAFT_1049570</name>
</gene>
<accession>A0ACB8TYV0</accession>
<dbReference type="Proteomes" id="UP001055072">
    <property type="component" value="Unassembled WGS sequence"/>
</dbReference>
<sequence>MDFPDFNEIGLAVESADSILDALYIINPNLLDYGQLLPTPEGLHAWGQGFPNLQYNADNTLANQPAGQEDANEVEGEVEAGVSTETVDHEENVEKTPESEVEKDVVEATPADEDNVQVVEEVAPAEVTAIIPKNNSVTTPKKPASRRKDQNLDCDGAPPPPPPANIKRKRFIGTFANDDTRDVEDASVNEDSAVQLQKRMRYMDVTGSGTNESVNEKERANEEVHEADKDTHVVEGGQDAQEVSENNAAPGDETTKDNATPSDEDVAGEVTTANEPEANTPAASVEDEHPNQEAVTDDAGAVPDAPPANNVSTLLVNGVLHELRHPCPYKGCTYFLDDVLDSMIGKHFVEEHQCCIIHEEHGQCNRRCILPRENGICRQTFIFRSYRLGDHHKSVGKHVLRYHTMHWETKAYECTVEGCKEGFYLNEDRQAHLKIHHHLDKASREAHSNKARAFREALWAHNKANDPTTARA</sequence>
<name>A0ACB8TYV0_9APHY</name>